<reference evidence="3" key="1">
    <citation type="journal article" date="2011" name="Proc. Natl. Acad. Sci. U.S.A.">
        <title>Obligate biotrophy features unraveled by the genomic analysis of rust fungi.</title>
        <authorList>
            <person name="Duplessis S."/>
            <person name="Cuomo C.A."/>
            <person name="Lin Y.-C."/>
            <person name="Aerts A."/>
            <person name="Tisserant E."/>
            <person name="Veneault-Fourrey C."/>
            <person name="Joly D.L."/>
            <person name="Hacquard S."/>
            <person name="Amselem J."/>
            <person name="Cantarel B.L."/>
            <person name="Chiu R."/>
            <person name="Coutinho P.M."/>
            <person name="Feau N."/>
            <person name="Field M."/>
            <person name="Frey P."/>
            <person name="Gelhaye E."/>
            <person name="Goldberg J."/>
            <person name="Grabherr M.G."/>
            <person name="Kodira C.D."/>
            <person name="Kohler A."/>
            <person name="Kuees U."/>
            <person name="Lindquist E.A."/>
            <person name="Lucas S.M."/>
            <person name="Mago R."/>
            <person name="Mauceli E."/>
            <person name="Morin E."/>
            <person name="Murat C."/>
            <person name="Pangilinan J.L."/>
            <person name="Park R."/>
            <person name="Pearson M."/>
            <person name="Quesneville H."/>
            <person name="Rouhier N."/>
            <person name="Sakthikumar S."/>
            <person name="Salamov A.A."/>
            <person name="Schmutz J."/>
            <person name="Selles B."/>
            <person name="Shapiro H."/>
            <person name="Tanguay P."/>
            <person name="Tuskan G.A."/>
            <person name="Henrissat B."/>
            <person name="Van de Peer Y."/>
            <person name="Rouze P."/>
            <person name="Ellis J.G."/>
            <person name="Dodds P.N."/>
            <person name="Schein J.E."/>
            <person name="Zhong S."/>
            <person name="Hamelin R.C."/>
            <person name="Grigoriev I.V."/>
            <person name="Szabo L.J."/>
            <person name="Martin F."/>
        </authorList>
    </citation>
    <scope>NUCLEOTIDE SEQUENCE [LARGE SCALE GENOMIC DNA]</scope>
    <source>
        <strain evidence="3">98AG31 / pathotype 3-4-7</strain>
    </source>
</reference>
<dbReference type="InParanoid" id="F4RB37"/>
<dbReference type="EMBL" id="GL883095">
    <property type="protein sequence ID" value="EGG10108.1"/>
    <property type="molecule type" value="Genomic_DNA"/>
</dbReference>
<feature type="signal peptide" evidence="1">
    <location>
        <begin position="1"/>
        <end position="24"/>
    </location>
</feature>
<dbReference type="RefSeq" id="XP_007406409.1">
    <property type="nucleotide sequence ID" value="XM_007406347.1"/>
</dbReference>
<dbReference type="AlphaFoldDB" id="F4RB37"/>
<sequence>MFSKARLLVLIGFIASIPLSHTQGDNVIPLVCNARFVGNINGGECASSDKVRYQCQDCPPTAQSFRYCLPLNGALIPSNARVPGAGTRGIIGGDIECPNFTKLIRNGKAFGYACIAPVDKSMTHFCGQVAPNSRPRRCARCILPGEVWDGWTV</sequence>
<keyword evidence="1" id="KW-0732">Signal</keyword>
<name>F4RB37_MELLP</name>
<dbReference type="Proteomes" id="UP000001072">
    <property type="component" value="Unassembled WGS sequence"/>
</dbReference>
<gene>
    <name evidence="2" type="ORF">MELLADRAFT_124003</name>
</gene>
<keyword evidence="3" id="KW-1185">Reference proteome</keyword>
<feature type="chain" id="PRO_5003314967" evidence="1">
    <location>
        <begin position="25"/>
        <end position="153"/>
    </location>
</feature>
<evidence type="ECO:0000313" key="2">
    <source>
        <dbReference type="EMBL" id="EGG10108.1"/>
    </source>
</evidence>
<dbReference type="OrthoDB" id="10374293at2759"/>
<accession>F4RB37</accession>
<evidence type="ECO:0000256" key="1">
    <source>
        <dbReference type="SAM" id="SignalP"/>
    </source>
</evidence>
<proteinExistence type="predicted"/>
<dbReference type="GeneID" id="18926562"/>
<dbReference type="KEGG" id="mlr:MELLADRAFT_124003"/>
<protein>
    <submittedName>
        <fullName evidence="2">Secreted protein</fullName>
    </submittedName>
</protein>
<evidence type="ECO:0000313" key="3">
    <source>
        <dbReference type="Proteomes" id="UP000001072"/>
    </source>
</evidence>
<organism evidence="3">
    <name type="scientific">Melampsora larici-populina (strain 98AG31 / pathotype 3-4-7)</name>
    <name type="common">Poplar leaf rust fungus</name>
    <dbReference type="NCBI Taxonomy" id="747676"/>
    <lineage>
        <taxon>Eukaryota</taxon>
        <taxon>Fungi</taxon>
        <taxon>Dikarya</taxon>
        <taxon>Basidiomycota</taxon>
        <taxon>Pucciniomycotina</taxon>
        <taxon>Pucciniomycetes</taxon>
        <taxon>Pucciniales</taxon>
        <taxon>Melampsoraceae</taxon>
        <taxon>Melampsora</taxon>
    </lineage>
</organism>
<dbReference type="HOGENOM" id="CLU_1796898_0_0_1"/>
<dbReference type="VEuPathDB" id="FungiDB:MELLADRAFT_124003"/>